<accession>A0A291IRU7</accession>
<dbReference type="NCBIfam" id="NF004018">
    <property type="entry name" value="PRK05480.1"/>
    <property type="match status" value="1"/>
</dbReference>
<dbReference type="CDD" id="cd02023">
    <property type="entry name" value="UMPK"/>
    <property type="match status" value="1"/>
</dbReference>
<keyword evidence="4 5" id="KW-0418">Kinase</keyword>
<evidence type="ECO:0000256" key="5">
    <source>
        <dbReference type="RuleBase" id="RU003825"/>
    </source>
</evidence>
<dbReference type="GO" id="GO:0044206">
    <property type="term" value="P:UMP salvage"/>
    <property type="evidence" value="ECO:0007669"/>
    <property type="project" value="UniProtKB-UniPathway"/>
</dbReference>
<keyword evidence="5" id="KW-0963">Cytoplasm</keyword>
<dbReference type="SUPFAM" id="SSF52540">
    <property type="entry name" value="P-loop containing nucleoside triphosphate hydrolases"/>
    <property type="match status" value="1"/>
</dbReference>
<gene>
    <name evidence="6" type="ORF">CP520_01520</name>
</gene>
<evidence type="ECO:0000256" key="4">
    <source>
        <dbReference type="ARBA" id="ARBA00022777"/>
    </source>
</evidence>
<dbReference type="InterPro" id="IPR000764">
    <property type="entry name" value="Uridine_kinase-like"/>
</dbReference>
<dbReference type="GO" id="GO:0005524">
    <property type="term" value="F:ATP binding"/>
    <property type="evidence" value="ECO:0007669"/>
    <property type="project" value="UniProtKB-KW"/>
</dbReference>
<proteinExistence type="inferred from homology"/>
<evidence type="ECO:0000313" key="6">
    <source>
        <dbReference type="EMBL" id="ATG97436.1"/>
    </source>
</evidence>
<sequence>MEKTQTQNKKPVTIIIIAGGSGSGKTTVAKKISDQILGDKSVEYISMDNYYKDLSGLTEDEREAVNFDHPNAIDVDLLVEQLGKLKNREAIPVPQYDFVSHTRKAEPKIMGPADVIILDGILALHIEKIRDFGDIKLFIKTADDVRFIRRLERDVKERGRSIDSVIDQYLNTVRPMHQYFVEPSIDNADLIVPYYEGNDVAVDLVATKIAALVEENNK</sequence>
<dbReference type="GO" id="GO:0043771">
    <property type="term" value="F:cytidine kinase activity"/>
    <property type="evidence" value="ECO:0007669"/>
    <property type="project" value="RHEA"/>
</dbReference>
<dbReference type="UniPathway" id="UPA00579">
    <property type="reaction ID" value="UER00640"/>
</dbReference>
<name>A0A291IRU7_9MOLU</name>
<dbReference type="PANTHER" id="PTHR10285">
    <property type="entry name" value="URIDINE KINASE"/>
    <property type="match status" value="1"/>
</dbReference>
<comment type="pathway">
    <text evidence="5">Pyrimidine metabolism; CTP biosynthesis via salvage pathway; CTP from cytidine: step 1/3.</text>
</comment>
<evidence type="ECO:0000256" key="3">
    <source>
        <dbReference type="ARBA" id="ARBA00022741"/>
    </source>
</evidence>
<evidence type="ECO:0000313" key="7">
    <source>
        <dbReference type="Proteomes" id="UP000232227"/>
    </source>
</evidence>
<keyword evidence="7" id="KW-1185">Reference proteome</keyword>
<dbReference type="GO" id="GO:0044211">
    <property type="term" value="P:CTP salvage"/>
    <property type="evidence" value="ECO:0007669"/>
    <property type="project" value="UniProtKB-UniPathway"/>
</dbReference>
<dbReference type="GO" id="GO:0004849">
    <property type="term" value="F:uridine kinase activity"/>
    <property type="evidence" value="ECO:0007669"/>
    <property type="project" value="UniProtKB-EC"/>
</dbReference>
<dbReference type="Pfam" id="PF00485">
    <property type="entry name" value="PRK"/>
    <property type="match status" value="1"/>
</dbReference>
<dbReference type="KEGG" id="mlac:CP520_01520"/>
<dbReference type="UniPathway" id="UPA00574">
    <property type="reaction ID" value="UER00637"/>
</dbReference>
<comment type="subcellular location">
    <subcellularLocation>
        <location evidence="5">Cytoplasm</location>
    </subcellularLocation>
</comment>
<comment type="similarity">
    <text evidence="5">Belongs to the uridine kinase family.</text>
</comment>
<dbReference type="EMBL" id="CP023668">
    <property type="protein sequence ID" value="ATG97436.1"/>
    <property type="molecule type" value="Genomic_DNA"/>
</dbReference>
<dbReference type="Proteomes" id="UP000232227">
    <property type="component" value="Chromosome"/>
</dbReference>
<dbReference type="Gene3D" id="3.40.50.300">
    <property type="entry name" value="P-loop containing nucleotide triphosphate hydrolases"/>
    <property type="match status" value="1"/>
</dbReference>
<keyword evidence="5" id="KW-0067">ATP-binding</keyword>
<dbReference type="EC" id="2.7.1.48" evidence="5"/>
<comment type="catalytic activity">
    <reaction evidence="5">
        <text>uridine + ATP = UMP + ADP + H(+)</text>
        <dbReference type="Rhea" id="RHEA:16825"/>
        <dbReference type="ChEBI" id="CHEBI:15378"/>
        <dbReference type="ChEBI" id="CHEBI:16704"/>
        <dbReference type="ChEBI" id="CHEBI:30616"/>
        <dbReference type="ChEBI" id="CHEBI:57865"/>
        <dbReference type="ChEBI" id="CHEBI:456216"/>
        <dbReference type="EC" id="2.7.1.48"/>
    </reaction>
</comment>
<comment type="pathway">
    <text evidence="1 5">Pyrimidine metabolism; UMP biosynthesis via salvage pathway; UMP from uridine: step 1/1.</text>
</comment>
<keyword evidence="2 5" id="KW-0808">Transferase</keyword>
<evidence type="ECO:0000256" key="1">
    <source>
        <dbReference type="ARBA" id="ARBA00004690"/>
    </source>
</evidence>
<reference evidence="6 7" key="1">
    <citation type="submission" date="2017-09" db="EMBL/GenBank/DDBJ databases">
        <title>SPAdes assembly of the Mesoplasma lactucae genome.</title>
        <authorList>
            <person name="Knight T.F."/>
            <person name="Rubinstein R."/>
            <person name="Citino T."/>
        </authorList>
    </citation>
    <scope>NUCLEOTIDE SEQUENCE [LARGE SCALE GENOMIC DNA]</scope>
    <source>
        <strain evidence="6 7">831-C4</strain>
    </source>
</reference>
<evidence type="ECO:0000256" key="2">
    <source>
        <dbReference type="ARBA" id="ARBA00022679"/>
    </source>
</evidence>
<dbReference type="PRINTS" id="PR00988">
    <property type="entry name" value="URIDINKINASE"/>
</dbReference>
<protein>
    <recommendedName>
        <fullName evidence="5">Uridine kinase</fullName>
        <ecNumber evidence="5">2.7.1.48</ecNumber>
    </recommendedName>
</protein>
<dbReference type="SMART" id="SM00382">
    <property type="entry name" value="AAA"/>
    <property type="match status" value="1"/>
</dbReference>
<dbReference type="AlphaFoldDB" id="A0A291IRU7"/>
<dbReference type="InterPro" id="IPR003593">
    <property type="entry name" value="AAA+_ATPase"/>
</dbReference>
<dbReference type="InterPro" id="IPR006083">
    <property type="entry name" value="PRK/URK"/>
</dbReference>
<comment type="catalytic activity">
    <reaction evidence="5">
        <text>cytidine + ATP = CMP + ADP + H(+)</text>
        <dbReference type="Rhea" id="RHEA:24674"/>
        <dbReference type="ChEBI" id="CHEBI:15378"/>
        <dbReference type="ChEBI" id="CHEBI:17562"/>
        <dbReference type="ChEBI" id="CHEBI:30616"/>
        <dbReference type="ChEBI" id="CHEBI:60377"/>
        <dbReference type="ChEBI" id="CHEBI:456216"/>
        <dbReference type="EC" id="2.7.1.48"/>
    </reaction>
</comment>
<organism evidence="6 7">
    <name type="scientific">Mesoplasma lactucae ATCC 49193</name>
    <dbReference type="NCBI Taxonomy" id="81460"/>
    <lineage>
        <taxon>Bacteria</taxon>
        <taxon>Bacillati</taxon>
        <taxon>Mycoplasmatota</taxon>
        <taxon>Mollicutes</taxon>
        <taxon>Entomoplasmatales</taxon>
        <taxon>Entomoplasmataceae</taxon>
        <taxon>Mesoplasma</taxon>
    </lineage>
</organism>
<dbReference type="RefSeq" id="WP_096862724.1">
    <property type="nucleotide sequence ID" value="NZ_CP023668.1"/>
</dbReference>
<dbReference type="GO" id="GO:0005737">
    <property type="term" value="C:cytoplasm"/>
    <property type="evidence" value="ECO:0007669"/>
    <property type="project" value="UniProtKB-SubCell"/>
</dbReference>
<keyword evidence="3 5" id="KW-0547">Nucleotide-binding</keyword>
<dbReference type="OrthoDB" id="9777642at2"/>
<dbReference type="NCBIfam" id="TIGR00235">
    <property type="entry name" value="udk"/>
    <property type="match status" value="1"/>
</dbReference>
<dbReference type="InterPro" id="IPR027417">
    <property type="entry name" value="P-loop_NTPase"/>
</dbReference>